<keyword evidence="3 7" id="KW-0378">Hydrolase</keyword>
<feature type="binding site" evidence="7">
    <location>
        <position position="78"/>
    </location>
    <ligand>
        <name>4-imidazolone-5-propanoate</name>
        <dbReference type="ChEBI" id="CHEBI:77893"/>
    </ligand>
</feature>
<keyword evidence="10" id="KW-1185">Reference proteome</keyword>
<dbReference type="SUPFAM" id="SSF51556">
    <property type="entry name" value="Metallo-dependent hydrolases"/>
    <property type="match status" value="1"/>
</dbReference>
<feature type="domain" description="Amidohydrolase-related" evidence="8">
    <location>
        <begin position="61"/>
        <end position="361"/>
    </location>
</feature>
<feature type="binding site" evidence="7">
    <location>
        <position position="136"/>
    </location>
    <ligand>
        <name>4-imidazolone-5-propanoate</name>
        <dbReference type="ChEBI" id="CHEBI:77893"/>
    </ligand>
</feature>
<sequence>MSTLLANISLLVTNDPSAGDGLTGEIVDAAVVIDNGVIVWVGSSAKSPAADERVDLDGRCVIPGFVDSHSHLIFAGDRTAEFAARMSGAAYSAGGIKTTVAATRSASDDELRLRATDLVAEMRRHGTTTVEIKSGYGLDVANEARSVQIARELTAETTFLGAHVVPPEYADNSDRYVDLVCGAMLDACAPHAKWVDVFCDRGAFDADQARAVLRAGMQRGLLPRLHANQLESGPGVQLAVEVDAASADHCTHLSDADIEALAGSTTVATLLPGAEFSTRANYPDARRLIDAGATVALATDCNPGSSYTSSMPFCIAIAVRDMKMTPAEAMWSATAGGARALRRDDIGAVRVGANADLVAINAPSYVHLAYRPGVQLIGSVL</sequence>
<comment type="cofactor">
    <cofactor evidence="7">
        <name>Zn(2+)</name>
        <dbReference type="ChEBI" id="CHEBI:29105"/>
    </cofactor>
    <cofactor evidence="7">
        <name>Fe(3+)</name>
        <dbReference type="ChEBI" id="CHEBI:29034"/>
    </cofactor>
    <text evidence="7">Binds 1 zinc or iron ion per subunit.</text>
</comment>
<evidence type="ECO:0000256" key="3">
    <source>
        <dbReference type="ARBA" id="ARBA00022801"/>
    </source>
</evidence>
<feature type="binding site" evidence="7">
    <location>
        <position position="136"/>
    </location>
    <ligand>
        <name>N-formimidoyl-L-glutamate</name>
        <dbReference type="ChEBI" id="CHEBI:58928"/>
    </ligand>
</feature>
<comment type="pathway">
    <text evidence="7">Amino-acid degradation; L-histidine degradation into L-glutamate; N-formimidoyl-L-glutamate from L-histidine: step 3/3.</text>
</comment>
<accession>A0A2T0ZY10</accession>
<feature type="binding site" evidence="7">
    <location>
        <position position="300"/>
    </location>
    <ligand>
        <name>Zn(2+)</name>
        <dbReference type="ChEBI" id="CHEBI:29105"/>
    </ligand>
</feature>
<keyword evidence="4 7" id="KW-0369">Histidine metabolism</keyword>
<dbReference type="Pfam" id="PF01979">
    <property type="entry name" value="Amidohydro_1"/>
    <property type="match status" value="1"/>
</dbReference>
<evidence type="ECO:0000313" key="10">
    <source>
        <dbReference type="Proteomes" id="UP000237752"/>
    </source>
</evidence>
<dbReference type="Proteomes" id="UP000237752">
    <property type="component" value="Unassembled WGS sequence"/>
</dbReference>
<dbReference type="PANTHER" id="PTHR42752:SF1">
    <property type="entry name" value="IMIDAZOLONEPROPIONASE-RELATED"/>
    <property type="match status" value="1"/>
</dbReference>
<feature type="binding site" evidence="7">
    <location>
        <position position="71"/>
    </location>
    <ligand>
        <name>Zn(2+)</name>
        <dbReference type="ChEBI" id="CHEBI:29105"/>
    </ligand>
</feature>
<dbReference type="InterPro" id="IPR005920">
    <property type="entry name" value="HutI"/>
</dbReference>
<comment type="caution">
    <text evidence="9">The sequence shown here is derived from an EMBL/GenBank/DDBJ whole genome shotgun (WGS) entry which is preliminary data.</text>
</comment>
<feature type="binding site" evidence="7">
    <location>
        <position position="226"/>
    </location>
    <ligand>
        <name>Fe(3+)</name>
        <dbReference type="ChEBI" id="CHEBI:29034"/>
    </ligand>
</feature>
<comment type="function">
    <text evidence="7">Catalyzes the hydrolytic cleavage of the carbon-nitrogen bond in imidazolone-5-propanoate to yield N-formimidoyl-L-glutamate. It is the third step in the universal histidine degradation pathway.</text>
</comment>
<feature type="binding site" evidence="7">
    <location>
        <position position="163"/>
    </location>
    <ligand>
        <name>4-imidazolone-5-propanoate</name>
        <dbReference type="ChEBI" id="CHEBI:77893"/>
    </ligand>
</feature>
<evidence type="ECO:0000256" key="1">
    <source>
        <dbReference type="ARBA" id="ARBA00012864"/>
    </source>
</evidence>
<keyword evidence="5 7" id="KW-0862">Zinc</keyword>
<gene>
    <name evidence="7" type="primary">hutI</name>
    <name evidence="9" type="ORF">CLV47_11150</name>
</gene>
<dbReference type="Gene3D" id="2.30.40.10">
    <property type="entry name" value="Urease, subunit C, domain 1"/>
    <property type="match status" value="1"/>
</dbReference>
<evidence type="ECO:0000256" key="5">
    <source>
        <dbReference type="ARBA" id="ARBA00022833"/>
    </source>
</evidence>
<comment type="similarity">
    <text evidence="7">Belongs to the metallo-dependent hydrolases superfamily. HutI family.</text>
</comment>
<feature type="binding site" evidence="7">
    <location>
        <position position="71"/>
    </location>
    <ligand>
        <name>Fe(3+)</name>
        <dbReference type="ChEBI" id="CHEBI:29034"/>
    </ligand>
</feature>
<evidence type="ECO:0000256" key="7">
    <source>
        <dbReference type="HAMAP-Rule" id="MF_00372"/>
    </source>
</evidence>
<dbReference type="GO" id="GO:0005737">
    <property type="term" value="C:cytoplasm"/>
    <property type="evidence" value="ECO:0007669"/>
    <property type="project" value="UniProtKB-SubCell"/>
</dbReference>
<dbReference type="GO" id="GO:0008270">
    <property type="term" value="F:zinc ion binding"/>
    <property type="evidence" value="ECO:0007669"/>
    <property type="project" value="UniProtKB-UniRule"/>
</dbReference>
<feature type="binding site" evidence="7">
    <location>
        <position position="226"/>
    </location>
    <ligand>
        <name>Zn(2+)</name>
        <dbReference type="ChEBI" id="CHEBI:29105"/>
    </ligand>
</feature>
<feature type="binding site" evidence="7">
    <location>
        <position position="302"/>
    </location>
    <ligand>
        <name>N-formimidoyl-L-glutamate</name>
        <dbReference type="ChEBI" id="CHEBI:58928"/>
    </ligand>
</feature>
<dbReference type="InterPro" id="IPR006680">
    <property type="entry name" value="Amidohydro-rel"/>
</dbReference>
<evidence type="ECO:0000313" key="9">
    <source>
        <dbReference type="EMBL" id="PRZ41174.1"/>
    </source>
</evidence>
<proteinExistence type="inferred from homology"/>
<feature type="binding site" evidence="7">
    <location>
        <position position="229"/>
    </location>
    <ligand>
        <name>4-imidazolone-5-propanoate</name>
        <dbReference type="ChEBI" id="CHEBI:77893"/>
    </ligand>
</feature>
<organism evidence="9 10">
    <name type="scientific">Antricoccus suffuscus</name>
    <dbReference type="NCBI Taxonomy" id="1629062"/>
    <lineage>
        <taxon>Bacteria</taxon>
        <taxon>Bacillati</taxon>
        <taxon>Actinomycetota</taxon>
        <taxon>Actinomycetes</taxon>
        <taxon>Geodermatophilales</taxon>
        <taxon>Antricoccaceae</taxon>
        <taxon>Antricoccus</taxon>
    </lineage>
</organism>
<dbReference type="SUPFAM" id="SSF51338">
    <property type="entry name" value="Composite domain of metallo-dependent hydrolases"/>
    <property type="match status" value="1"/>
</dbReference>
<dbReference type="GO" id="GO:0019557">
    <property type="term" value="P:L-histidine catabolic process to glutamate and formate"/>
    <property type="evidence" value="ECO:0007669"/>
    <property type="project" value="UniProtKB-UniPathway"/>
</dbReference>
<feature type="binding site" evidence="7">
    <location>
        <position position="69"/>
    </location>
    <ligand>
        <name>Zn(2+)</name>
        <dbReference type="ChEBI" id="CHEBI:29105"/>
    </ligand>
</feature>
<keyword evidence="6 7" id="KW-0408">Iron</keyword>
<dbReference type="InterPro" id="IPR032466">
    <property type="entry name" value="Metal_Hydrolase"/>
</dbReference>
<dbReference type="InterPro" id="IPR011059">
    <property type="entry name" value="Metal-dep_hydrolase_composite"/>
</dbReference>
<name>A0A2T0ZY10_9ACTN</name>
<keyword evidence="2 7" id="KW-0479">Metal-binding</keyword>
<dbReference type="NCBIfam" id="TIGR01224">
    <property type="entry name" value="hutI"/>
    <property type="match status" value="1"/>
</dbReference>
<dbReference type="AlphaFoldDB" id="A0A2T0ZY10"/>
<dbReference type="GO" id="GO:0005506">
    <property type="term" value="F:iron ion binding"/>
    <property type="evidence" value="ECO:0007669"/>
    <property type="project" value="UniProtKB-UniRule"/>
</dbReference>
<dbReference type="FunFam" id="3.20.20.140:FF:000007">
    <property type="entry name" value="Imidazolonepropionase"/>
    <property type="match status" value="1"/>
</dbReference>
<feature type="binding site" evidence="7">
    <location>
        <position position="69"/>
    </location>
    <ligand>
        <name>Fe(3+)</name>
        <dbReference type="ChEBI" id="CHEBI:29034"/>
    </ligand>
</feature>
<protein>
    <recommendedName>
        <fullName evidence="1 7">Imidazolonepropionase</fullName>
        <ecNumber evidence="1 7">3.5.2.7</ecNumber>
    </recommendedName>
    <alternativeName>
        <fullName evidence="7">Imidazolone-5-propionate hydrolase</fullName>
    </alternativeName>
</protein>
<dbReference type="OrthoDB" id="9776455at2"/>
<dbReference type="PANTHER" id="PTHR42752">
    <property type="entry name" value="IMIDAZOLONEPROPIONASE"/>
    <property type="match status" value="1"/>
</dbReference>
<evidence type="ECO:0000259" key="8">
    <source>
        <dbReference type="Pfam" id="PF01979"/>
    </source>
</evidence>
<feature type="binding site" evidence="7">
    <location>
        <position position="305"/>
    </location>
    <ligand>
        <name>4-imidazolone-5-propanoate</name>
        <dbReference type="ChEBI" id="CHEBI:77893"/>
    </ligand>
</feature>
<keyword evidence="7" id="KW-0963">Cytoplasm</keyword>
<evidence type="ECO:0000256" key="6">
    <source>
        <dbReference type="ARBA" id="ARBA00023004"/>
    </source>
</evidence>
<dbReference type="RefSeq" id="WP_106349554.1">
    <property type="nucleotide sequence ID" value="NZ_PVUE01000011.1"/>
</dbReference>
<dbReference type="Gene3D" id="3.20.20.140">
    <property type="entry name" value="Metal-dependent hydrolases"/>
    <property type="match status" value="1"/>
</dbReference>
<dbReference type="EMBL" id="PVUE01000011">
    <property type="protein sequence ID" value="PRZ41174.1"/>
    <property type="molecule type" value="Genomic_DNA"/>
</dbReference>
<feature type="binding site" evidence="7">
    <location>
        <position position="304"/>
    </location>
    <ligand>
        <name>N-formimidoyl-L-glutamate</name>
        <dbReference type="ChEBI" id="CHEBI:58928"/>
    </ligand>
</feature>
<dbReference type="UniPathway" id="UPA00379">
    <property type="reaction ID" value="UER00551"/>
</dbReference>
<dbReference type="HAMAP" id="MF_00372">
    <property type="entry name" value="HutI"/>
    <property type="match status" value="1"/>
</dbReference>
<dbReference type="GO" id="GO:0050480">
    <property type="term" value="F:imidazolonepropionase activity"/>
    <property type="evidence" value="ECO:0007669"/>
    <property type="project" value="UniProtKB-UniRule"/>
</dbReference>
<evidence type="ECO:0000256" key="4">
    <source>
        <dbReference type="ARBA" id="ARBA00022808"/>
    </source>
</evidence>
<feature type="binding site" evidence="7">
    <location>
        <position position="300"/>
    </location>
    <ligand>
        <name>Fe(3+)</name>
        <dbReference type="ChEBI" id="CHEBI:29034"/>
    </ligand>
</feature>
<dbReference type="GO" id="GO:0019556">
    <property type="term" value="P:L-histidine catabolic process to glutamate and formamide"/>
    <property type="evidence" value="ECO:0007669"/>
    <property type="project" value="UniProtKB-UniRule"/>
</dbReference>
<dbReference type="EC" id="3.5.2.7" evidence="1 7"/>
<evidence type="ECO:0000256" key="2">
    <source>
        <dbReference type="ARBA" id="ARBA00022723"/>
    </source>
</evidence>
<comment type="subcellular location">
    <subcellularLocation>
        <location evidence="7">Cytoplasm</location>
    </subcellularLocation>
</comment>
<reference evidence="9 10" key="1">
    <citation type="submission" date="2018-03" db="EMBL/GenBank/DDBJ databases">
        <title>Genomic Encyclopedia of Archaeal and Bacterial Type Strains, Phase II (KMG-II): from individual species to whole genera.</title>
        <authorList>
            <person name="Goeker M."/>
        </authorList>
    </citation>
    <scope>NUCLEOTIDE SEQUENCE [LARGE SCALE GENOMIC DNA]</scope>
    <source>
        <strain evidence="9 10">DSM 100065</strain>
    </source>
</reference>
<comment type="catalytic activity">
    <reaction evidence="7">
        <text>4-imidazolone-5-propanoate + H2O = N-formimidoyl-L-glutamate</text>
        <dbReference type="Rhea" id="RHEA:23660"/>
        <dbReference type="ChEBI" id="CHEBI:15377"/>
        <dbReference type="ChEBI" id="CHEBI:58928"/>
        <dbReference type="ChEBI" id="CHEBI:77893"/>
        <dbReference type="EC" id="3.5.2.7"/>
    </reaction>
</comment>